<evidence type="ECO:0000256" key="3">
    <source>
        <dbReference type="ARBA" id="ARBA00022840"/>
    </source>
</evidence>
<dbReference type="Pfam" id="PF08264">
    <property type="entry name" value="Anticodon_1"/>
    <property type="match status" value="1"/>
</dbReference>
<dbReference type="Gene3D" id="1.10.730.10">
    <property type="entry name" value="Isoleucyl-tRNA Synthetase, Domain 1"/>
    <property type="match status" value="1"/>
</dbReference>
<keyword evidence="8" id="KW-1185">Reference proteome</keyword>
<feature type="domain" description="Methionyl/Valyl/Leucyl/Isoleucyl-tRNA synthetase anticodon-binding" evidence="6">
    <location>
        <begin position="60"/>
        <end position="178"/>
    </location>
</feature>
<evidence type="ECO:0000256" key="4">
    <source>
        <dbReference type="ARBA" id="ARBA00022917"/>
    </source>
</evidence>
<dbReference type="InterPro" id="IPR013155">
    <property type="entry name" value="M/V/L/I-tRNA-synth_anticd-bd"/>
</dbReference>
<dbReference type="Proteomes" id="UP001628179">
    <property type="component" value="Unassembled WGS sequence"/>
</dbReference>
<dbReference type="InterPro" id="IPR023586">
    <property type="entry name" value="Ile-tRNA-ligase_type2"/>
</dbReference>
<keyword evidence="5" id="KW-0030">Aminoacyl-tRNA synthetase</keyword>
<comment type="caution">
    <text evidence="7">The sequence shown here is derived from an EMBL/GenBank/DDBJ whole genome shotgun (WGS) entry which is preliminary data.</text>
</comment>
<dbReference type="RefSeq" id="XP_070917383.1">
    <property type="nucleotide sequence ID" value="XM_071061282.1"/>
</dbReference>
<keyword evidence="2" id="KW-0547">Nucleotide-binding</keyword>
<evidence type="ECO:0000313" key="7">
    <source>
        <dbReference type="EMBL" id="GAB1315652.1"/>
    </source>
</evidence>
<gene>
    <name evidence="7" type="ORF">MFIFM68171_05862</name>
</gene>
<name>A0ABQ0GD07_9PEZI</name>
<dbReference type="PANTHER" id="PTHR42780:SF1">
    <property type="entry name" value="ISOLEUCINE--TRNA LIGASE, CYTOPLASMIC"/>
    <property type="match status" value="1"/>
</dbReference>
<evidence type="ECO:0000256" key="5">
    <source>
        <dbReference type="ARBA" id="ARBA00023146"/>
    </source>
</evidence>
<dbReference type="PANTHER" id="PTHR42780">
    <property type="entry name" value="SOLEUCYL-TRNA SYNTHETASE"/>
    <property type="match status" value="1"/>
</dbReference>
<keyword evidence="4" id="KW-0648">Protein biosynthesis</keyword>
<dbReference type="SUPFAM" id="SSF47323">
    <property type="entry name" value="Anticodon-binding domain of a subclass of class I aminoacyl-tRNA synthetases"/>
    <property type="match status" value="1"/>
</dbReference>
<keyword evidence="3" id="KW-0067">ATP-binding</keyword>
<accession>A0ABQ0GD07</accession>
<dbReference type="GeneID" id="98176605"/>
<evidence type="ECO:0000313" key="8">
    <source>
        <dbReference type="Proteomes" id="UP001628179"/>
    </source>
</evidence>
<sequence>MRSKEPGTLLFKKSTGRDFVMRASFGDAGQSNVMDRWILADCQSLLRFMDEEMRVIDNPTNWYTRFNRRRLKGTAGLGIEDTTSALHTVLQILFTIIPALAPFTPFIIEHIYQLLRPQLRDVTAQFQDVRSVHFLPFLTVQEVLFDQVIERQVSMMQKAIQLGRGARERRNLSLKTPLLSLVDIADAQPLSDVNSLKSNIQEELNAHGIILSDDERYNIRLKARVDWPPLGKRLKKGVQVKIIIEGIELAENDLSLVRVIGKGNNSNADGDENDGGGVQWEPAFADDMIVLLDTAPHPELVEESLACEIVNRFQRLRKKAGLVPTNGMHMRHSVVSDPDEVGIGQVVASPQEVFIAALRGKLEEVKEEVVEEPVILEEEQTVGNLVLRLQLARV</sequence>
<proteinExistence type="predicted"/>
<dbReference type="EMBL" id="BAAFSV010000003">
    <property type="protein sequence ID" value="GAB1315652.1"/>
    <property type="molecule type" value="Genomic_DNA"/>
</dbReference>
<keyword evidence="1" id="KW-0436">Ligase</keyword>
<reference evidence="7 8" key="1">
    <citation type="submission" date="2024-09" db="EMBL/GenBank/DDBJ databases">
        <title>Itraconazole resistance in Madurella fahalii resulting from another homologue of gene encoding cytochrome P450 14-alpha sterol demethylase (CYP51).</title>
        <authorList>
            <person name="Yoshioka I."/>
            <person name="Fahal A.H."/>
            <person name="Kaneko S."/>
            <person name="Yaguchi T."/>
        </authorList>
    </citation>
    <scope>NUCLEOTIDE SEQUENCE [LARGE SCALE GENOMIC DNA]</scope>
    <source>
        <strain evidence="7 8">IFM 68171</strain>
    </source>
</reference>
<organism evidence="7 8">
    <name type="scientific">Madurella fahalii</name>
    <dbReference type="NCBI Taxonomy" id="1157608"/>
    <lineage>
        <taxon>Eukaryota</taxon>
        <taxon>Fungi</taxon>
        <taxon>Dikarya</taxon>
        <taxon>Ascomycota</taxon>
        <taxon>Pezizomycotina</taxon>
        <taxon>Sordariomycetes</taxon>
        <taxon>Sordariomycetidae</taxon>
        <taxon>Sordariales</taxon>
        <taxon>Sordariales incertae sedis</taxon>
        <taxon>Madurella</taxon>
    </lineage>
</organism>
<evidence type="ECO:0000259" key="6">
    <source>
        <dbReference type="Pfam" id="PF08264"/>
    </source>
</evidence>
<dbReference type="InterPro" id="IPR009080">
    <property type="entry name" value="tRNAsynth_Ia_anticodon-bd"/>
</dbReference>
<evidence type="ECO:0000256" key="2">
    <source>
        <dbReference type="ARBA" id="ARBA00022741"/>
    </source>
</evidence>
<evidence type="ECO:0000256" key="1">
    <source>
        <dbReference type="ARBA" id="ARBA00022598"/>
    </source>
</evidence>
<protein>
    <submittedName>
        <fullName evidence="7">Methionyl/Valyl/Leucyl/Isoleucyl-tRNA synthetase anticodon-binding domain-containing protein</fullName>
    </submittedName>
</protein>